<dbReference type="AlphaFoldDB" id="A0A6I8VIH5"/>
<dbReference type="KEGG" id="dpo:26533018"/>
<accession>A0A6I8VIH5</accession>
<sequence>MFECTRCRTRKGTLSSEPEFELVGPKIGPDGRHIKGVSDICHVCKCLTFFVKLGAEDRSRRVSVFEFHGIAPPPLPPRSLSQRKQRLEESGGEKHRPCQRNLYTPRTRSKSMACGTVSRLANCFKMSQQVSCGLFSTETTGPKSSDIVSTKKTSEGSSLSSPNIDKGKDEKEKRQLMKKLEKIRRRFEGLEVLESPKKSEEPTQ</sequence>
<dbReference type="InParanoid" id="A0A6I8VIH5"/>
<feature type="compositionally biased region" description="Basic and acidic residues" evidence="1">
    <location>
        <begin position="165"/>
        <end position="177"/>
    </location>
</feature>
<feature type="compositionally biased region" description="Polar residues" evidence="1">
    <location>
        <begin position="139"/>
        <end position="163"/>
    </location>
</feature>
<proteinExistence type="predicted"/>
<feature type="region of interest" description="Disordered" evidence="1">
    <location>
        <begin position="139"/>
        <end position="177"/>
    </location>
</feature>
<feature type="region of interest" description="Disordered" evidence="1">
    <location>
        <begin position="73"/>
        <end position="104"/>
    </location>
</feature>
<evidence type="ECO:0000313" key="3">
    <source>
        <dbReference type="RefSeq" id="XP_015042058.2"/>
    </source>
</evidence>
<dbReference type="Proteomes" id="UP000001819">
    <property type="component" value="Chromosome X"/>
</dbReference>
<protein>
    <submittedName>
        <fullName evidence="3">Uncharacterized protein</fullName>
    </submittedName>
</protein>
<evidence type="ECO:0000256" key="1">
    <source>
        <dbReference type="SAM" id="MobiDB-lite"/>
    </source>
</evidence>
<name>A0A6I8VIH5_DROPS</name>
<reference evidence="3" key="1">
    <citation type="submission" date="2025-08" db="UniProtKB">
        <authorList>
            <consortium name="RefSeq"/>
        </authorList>
    </citation>
    <scope>IDENTIFICATION</scope>
    <source>
        <strain evidence="3">MV-25-SWS-2005</strain>
        <tissue evidence="3">Whole body</tissue>
    </source>
</reference>
<feature type="compositionally biased region" description="Basic and acidic residues" evidence="1">
    <location>
        <begin position="85"/>
        <end position="96"/>
    </location>
</feature>
<organism evidence="2 3">
    <name type="scientific">Drosophila pseudoobscura pseudoobscura</name>
    <name type="common">Fruit fly</name>
    <dbReference type="NCBI Taxonomy" id="46245"/>
    <lineage>
        <taxon>Eukaryota</taxon>
        <taxon>Metazoa</taxon>
        <taxon>Ecdysozoa</taxon>
        <taxon>Arthropoda</taxon>
        <taxon>Hexapoda</taxon>
        <taxon>Insecta</taxon>
        <taxon>Pterygota</taxon>
        <taxon>Neoptera</taxon>
        <taxon>Endopterygota</taxon>
        <taxon>Diptera</taxon>
        <taxon>Brachycera</taxon>
        <taxon>Muscomorpha</taxon>
        <taxon>Ephydroidea</taxon>
        <taxon>Drosophilidae</taxon>
        <taxon>Drosophila</taxon>
        <taxon>Sophophora</taxon>
    </lineage>
</organism>
<dbReference type="RefSeq" id="XP_015042058.2">
    <property type="nucleotide sequence ID" value="XM_015186572.2"/>
</dbReference>
<evidence type="ECO:0000313" key="2">
    <source>
        <dbReference type="Proteomes" id="UP000001819"/>
    </source>
</evidence>
<gene>
    <name evidence="3" type="primary">LOC26533018</name>
</gene>
<keyword evidence="2" id="KW-1185">Reference proteome</keyword>